<gene>
    <name evidence="2" type="ORF">GHYDROH2_27250</name>
</gene>
<evidence type="ECO:0008006" key="4">
    <source>
        <dbReference type="Google" id="ProtNLM"/>
    </source>
</evidence>
<comment type="caution">
    <text evidence="2">The sequence shown here is derived from an EMBL/GenBank/DDBJ whole genome shotgun (WGS) entry which is preliminary data.</text>
</comment>
<evidence type="ECO:0000313" key="2">
    <source>
        <dbReference type="EMBL" id="GLI39224.1"/>
    </source>
</evidence>
<proteinExistence type="predicted"/>
<feature type="signal peptide" evidence="1">
    <location>
        <begin position="1"/>
        <end position="22"/>
    </location>
</feature>
<dbReference type="PROSITE" id="PS51257">
    <property type="entry name" value="PROKAR_LIPOPROTEIN"/>
    <property type="match status" value="1"/>
</dbReference>
<dbReference type="EMBL" id="BSDS01000002">
    <property type="protein sequence ID" value="GLI39224.1"/>
    <property type="molecule type" value="Genomic_DNA"/>
</dbReference>
<organism evidence="2 3">
    <name type="scientific">Geobacter hydrogenophilus</name>
    <dbReference type="NCBI Taxonomy" id="40983"/>
    <lineage>
        <taxon>Bacteria</taxon>
        <taxon>Pseudomonadati</taxon>
        <taxon>Thermodesulfobacteriota</taxon>
        <taxon>Desulfuromonadia</taxon>
        <taxon>Geobacterales</taxon>
        <taxon>Geobacteraceae</taxon>
        <taxon>Geobacter</taxon>
    </lineage>
</organism>
<evidence type="ECO:0000313" key="3">
    <source>
        <dbReference type="Proteomes" id="UP001144352"/>
    </source>
</evidence>
<protein>
    <recommendedName>
        <fullName evidence="4">Glycoside hydrolase 123 C-terminal domain-containing protein</fullName>
    </recommendedName>
</protein>
<reference evidence="2" key="1">
    <citation type="submission" date="2022-12" db="EMBL/GenBank/DDBJ databases">
        <title>Reference genome sequencing for broad-spectrum identification of bacterial and archaeal isolates by mass spectrometry.</title>
        <authorList>
            <person name="Sekiguchi Y."/>
            <person name="Tourlousse D.M."/>
        </authorList>
    </citation>
    <scope>NUCLEOTIDE SEQUENCE</scope>
    <source>
        <strain evidence="2">H2</strain>
    </source>
</reference>
<dbReference type="Proteomes" id="UP001144352">
    <property type="component" value="Unassembled WGS sequence"/>
</dbReference>
<sequence>MKIRLKTIFNGSVAVIFFAALAACSLPPVETESVNIISYQIRNRVVYLQQPYLRSSLIVGFKVGTGNLSLEKSAVDGELSLNGIPVGRDTISTLDGPTGSLSFDILDNVDLADRDHPYFIPEGLYSVQLRVKDREGRVVAQLRKEFSRNQLGRTFVSSGYEYKPFRILPDQDKGGSQVVRSVYARVDCDEGTLFAHSPQERVFIGSVPGKEPAGKMITIRVARGELRSVALSLHARRDLGVVSPQVSPPQNADRLVLRLGVSCGVVRDLSEVVREDAKSTTLHVRRAPRLIEPGTVTVGKDETRGFWLTLAVPVDAVPGTYQGAFEVRTKSGGLLTLPVMVEVLPFTLPEPDIRFGMMMDYAFYELDNPGWSAEEKRILAKRGEEIYRDFRTHGMNVAYPHSHFFYRTDDKGRPVLEGLKAALESYRSQGFSGPFVWYLGHLLHTAKPQHPGSILLYDEAVAVRRLRALLSELERLCREKGVAKERVLIQVVDEPDRRDKMRTKVGETLNGIVREMGFRTLITRPWPKMDVICTGDPDNDAEADRLRKTAHEWWIYPNGALTGQNLSYTRYVFGFGAWRWGVNGVVPWTYQMSQGSNGNPFTVLDGPEVMVAYPGAAGPLSTPVWETIRDGINDYRYIQTLRGLIARAKSRGDGRGVRVERELERLKKSLGAGPTEAEGNYGAWPPGSFDEVRGRIIALIRELR</sequence>
<name>A0A9W6LE05_9BACT</name>
<feature type="chain" id="PRO_5040943217" description="Glycoside hydrolase 123 C-terminal domain-containing protein" evidence="1">
    <location>
        <begin position="23"/>
        <end position="704"/>
    </location>
</feature>
<keyword evidence="1" id="KW-0732">Signal</keyword>
<keyword evidence="3" id="KW-1185">Reference proteome</keyword>
<evidence type="ECO:0000256" key="1">
    <source>
        <dbReference type="SAM" id="SignalP"/>
    </source>
</evidence>
<accession>A0A9W6LE05</accession>
<dbReference type="AlphaFoldDB" id="A0A9W6LE05"/>